<dbReference type="AlphaFoldDB" id="A0ABD0K763"/>
<dbReference type="EMBL" id="JACVVK020000238">
    <property type="protein sequence ID" value="KAK7482800.1"/>
    <property type="molecule type" value="Genomic_DNA"/>
</dbReference>
<keyword evidence="2" id="KW-1185">Reference proteome</keyword>
<dbReference type="Proteomes" id="UP001519460">
    <property type="component" value="Unassembled WGS sequence"/>
</dbReference>
<reference evidence="1 2" key="1">
    <citation type="journal article" date="2023" name="Sci. Data">
        <title>Genome assembly of the Korean intertidal mud-creeper Batillaria attramentaria.</title>
        <authorList>
            <person name="Patra A.K."/>
            <person name="Ho P.T."/>
            <person name="Jun S."/>
            <person name="Lee S.J."/>
            <person name="Kim Y."/>
            <person name="Won Y.J."/>
        </authorList>
    </citation>
    <scope>NUCLEOTIDE SEQUENCE [LARGE SCALE GENOMIC DNA]</scope>
    <source>
        <strain evidence="1">Wonlab-2016</strain>
    </source>
</reference>
<organism evidence="1 2">
    <name type="scientific">Batillaria attramentaria</name>
    <dbReference type="NCBI Taxonomy" id="370345"/>
    <lineage>
        <taxon>Eukaryota</taxon>
        <taxon>Metazoa</taxon>
        <taxon>Spiralia</taxon>
        <taxon>Lophotrochozoa</taxon>
        <taxon>Mollusca</taxon>
        <taxon>Gastropoda</taxon>
        <taxon>Caenogastropoda</taxon>
        <taxon>Sorbeoconcha</taxon>
        <taxon>Cerithioidea</taxon>
        <taxon>Batillariidae</taxon>
        <taxon>Batillaria</taxon>
    </lineage>
</organism>
<protein>
    <submittedName>
        <fullName evidence="1">Uncharacterized protein</fullName>
    </submittedName>
</protein>
<accession>A0ABD0K763</accession>
<comment type="caution">
    <text evidence="1">The sequence shown here is derived from an EMBL/GenBank/DDBJ whole genome shotgun (WGS) entry which is preliminary data.</text>
</comment>
<evidence type="ECO:0000313" key="1">
    <source>
        <dbReference type="EMBL" id="KAK7482800.1"/>
    </source>
</evidence>
<gene>
    <name evidence="1" type="ORF">BaRGS_00025966</name>
</gene>
<feature type="non-terminal residue" evidence="1">
    <location>
        <position position="1"/>
    </location>
</feature>
<proteinExistence type="predicted"/>
<feature type="non-terminal residue" evidence="1">
    <location>
        <position position="69"/>
    </location>
</feature>
<sequence>SVCGTKNLALTVEPEDDIIDYYCDRVLRAILGGDSEGLRAILHNFADRRVPHLALAQALLVKDRQDSTA</sequence>
<evidence type="ECO:0000313" key="2">
    <source>
        <dbReference type="Proteomes" id="UP001519460"/>
    </source>
</evidence>
<name>A0ABD0K763_9CAEN</name>